<dbReference type="AlphaFoldDB" id="A0A9P4TUZ7"/>
<dbReference type="InterPro" id="IPR003689">
    <property type="entry name" value="ZIP"/>
</dbReference>
<evidence type="ECO:0000256" key="7">
    <source>
        <dbReference type="SAM" id="MobiDB-lite"/>
    </source>
</evidence>
<feature type="region of interest" description="Disordered" evidence="7">
    <location>
        <begin position="210"/>
        <end position="236"/>
    </location>
</feature>
<dbReference type="GO" id="GO:0000139">
    <property type="term" value="C:Golgi membrane"/>
    <property type="evidence" value="ECO:0007669"/>
    <property type="project" value="UniProtKB-SubCell"/>
</dbReference>
<evidence type="ECO:0000313" key="9">
    <source>
        <dbReference type="EMBL" id="KAF2423692.1"/>
    </source>
</evidence>
<feature type="transmembrane region" description="Helical" evidence="8">
    <location>
        <begin position="334"/>
        <end position="354"/>
    </location>
</feature>
<keyword evidence="5" id="KW-0333">Golgi apparatus</keyword>
<feature type="transmembrane region" description="Helical" evidence="8">
    <location>
        <begin position="303"/>
        <end position="322"/>
    </location>
</feature>
<proteinExistence type="predicted"/>
<evidence type="ECO:0000256" key="4">
    <source>
        <dbReference type="ARBA" id="ARBA00022989"/>
    </source>
</evidence>
<sequence length="422" mass="43752">MWDGLLMLLTLGAIMAFASFLAGSLPLFFAMSPRRMRVISSIGTGLLVGTALIVIIPEGIETLYSAEASIHPVSLQSTVQSSLDLPAKGAAAALKLHGSGNAANAIVGEELGKAQGDRDFEQYNAKGKSPNAPGPPDIRVRSTPGDIPIVLVERRDHTTDKAQTSSHAWIGITLITGFIMMYLIDVLPSISSSPSSSEDKVRGAHVPLHDLDADQNGHLNHPPATPTSRNTPASHTRSTTIGLIIHSFADGIALGASTASPSTQSTLGLVVFIAILVHKAPAAFGLTSVLLKQGLSRRAARTHLVLFSFAAPLGALITWAFVNAAGVTGEGSAGKWGTGIALIFSGGTFLYVAMHAMQAVSAPSVPPTSNGHYSAADDGEFGGSSPYTPPTSQKSGKMEVALMVVGMLLPLLTQVGHAHSHG</sequence>
<dbReference type="PANTHER" id="PTHR16133:SF0">
    <property type="entry name" value="ZINC_IRON REGULATED TRANSPORTER-RELATED PROTEIN 102B, ISOFORM E"/>
    <property type="match status" value="1"/>
</dbReference>
<feature type="region of interest" description="Disordered" evidence="7">
    <location>
        <begin position="122"/>
        <end position="143"/>
    </location>
</feature>
<dbReference type="EMBL" id="MU007078">
    <property type="protein sequence ID" value="KAF2423692.1"/>
    <property type="molecule type" value="Genomic_DNA"/>
</dbReference>
<name>A0A9P4TUZ7_9PEZI</name>
<evidence type="ECO:0000256" key="3">
    <source>
        <dbReference type="ARBA" id="ARBA00022692"/>
    </source>
</evidence>
<dbReference type="Pfam" id="PF02535">
    <property type="entry name" value="Zip"/>
    <property type="match status" value="1"/>
</dbReference>
<evidence type="ECO:0000256" key="5">
    <source>
        <dbReference type="ARBA" id="ARBA00023034"/>
    </source>
</evidence>
<protein>
    <submittedName>
        <fullName evidence="9">Zinc/iron permease</fullName>
    </submittedName>
</protein>
<evidence type="ECO:0000256" key="2">
    <source>
        <dbReference type="ARBA" id="ARBA00004394"/>
    </source>
</evidence>
<feature type="transmembrane region" description="Helical" evidence="8">
    <location>
        <begin position="269"/>
        <end position="291"/>
    </location>
</feature>
<dbReference type="OrthoDB" id="19859at2759"/>
<dbReference type="InterPro" id="IPR045891">
    <property type="entry name" value="ZIP9"/>
</dbReference>
<gene>
    <name evidence="9" type="ORF">EJ08DRAFT_595576</name>
</gene>
<evidence type="ECO:0000256" key="8">
    <source>
        <dbReference type="SAM" id="Phobius"/>
    </source>
</evidence>
<reference evidence="9" key="1">
    <citation type="journal article" date="2020" name="Stud. Mycol.">
        <title>101 Dothideomycetes genomes: a test case for predicting lifestyles and emergence of pathogens.</title>
        <authorList>
            <person name="Haridas S."/>
            <person name="Albert R."/>
            <person name="Binder M."/>
            <person name="Bloem J."/>
            <person name="Labutti K."/>
            <person name="Salamov A."/>
            <person name="Andreopoulos B."/>
            <person name="Baker S."/>
            <person name="Barry K."/>
            <person name="Bills G."/>
            <person name="Bluhm B."/>
            <person name="Cannon C."/>
            <person name="Castanera R."/>
            <person name="Culley D."/>
            <person name="Daum C."/>
            <person name="Ezra D."/>
            <person name="Gonzalez J."/>
            <person name="Henrissat B."/>
            <person name="Kuo A."/>
            <person name="Liang C."/>
            <person name="Lipzen A."/>
            <person name="Lutzoni F."/>
            <person name="Magnuson J."/>
            <person name="Mondo S."/>
            <person name="Nolan M."/>
            <person name="Ohm R."/>
            <person name="Pangilinan J."/>
            <person name="Park H.-J."/>
            <person name="Ramirez L."/>
            <person name="Alfaro M."/>
            <person name="Sun H."/>
            <person name="Tritt A."/>
            <person name="Yoshinaga Y."/>
            <person name="Zwiers L.-H."/>
            <person name="Turgeon B."/>
            <person name="Goodwin S."/>
            <person name="Spatafora J."/>
            <person name="Crous P."/>
            <person name="Grigoriev I."/>
        </authorList>
    </citation>
    <scope>NUCLEOTIDE SEQUENCE</scope>
    <source>
        <strain evidence="9">CBS 130266</strain>
    </source>
</reference>
<dbReference type="PANTHER" id="PTHR16133">
    <property type="entry name" value="SOLUTE CARRIER FAMILY 39 ZINC TRANSPORTER , MEMBER 9-RELATED"/>
    <property type="match status" value="1"/>
</dbReference>
<evidence type="ECO:0000256" key="1">
    <source>
        <dbReference type="ARBA" id="ARBA00004127"/>
    </source>
</evidence>
<feature type="compositionally biased region" description="Polar residues" evidence="7">
    <location>
        <begin position="226"/>
        <end position="236"/>
    </location>
</feature>
<feature type="transmembrane region" description="Helical" evidence="8">
    <location>
        <begin position="6"/>
        <end position="31"/>
    </location>
</feature>
<dbReference type="Proteomes" id="UP000800235">
    <property type="component" value="Unassembled WGS sequence"/>
</dbReference>
<keyword evidence="6 8" id="KW-0472">Membrane</keyword>
<evidence type="ECO:0000256" key="6">
    <source>
        <dbReference type="ARBA" id="ARBA00023136"/>
    </source>
</evidence>
<keyword evidence="10" id="KW-1185">Reference proteome</keyword>
<dbReference type="GO" id="GO:0046873">
    <property type="term" value="F:metal ion transmembrane transporter activity"/>
    <property type="evidence" value="ECO:0007669"/>
    <property type="project" value="InterPro"/>
</dbReference>
<accession>A0A9P4TUZ7</accession>
<evidence type="ECO:0000313" key="10">
    <source>
        <dbReference type="Proteomes" id="UP000800235"/>
    </source>
</evidence>
<feature type="transmembrane region" description="Helical" evidence="8">
    <location>
        <begin position="168"/>
        <end position="187"/>
    </location>
</feature>
<feature type="region of interest" description="Disordered" evidence="7">
    <location>
        <begin position="368"/>
        <end position="394"/>
    </location>
</feature>
<comment type="subcellular location">
    <subcellularLocation>
        <location evidence="1">Endomembrane system</location>
        <topology evidence="1">Multi-pass membrane protein</topology>
    </subcellularLocation>
    <subcellularLocation>
        <location evidence="2">Golgi apparatus membrane</location>
    </subcellularLocation>
</comment>
<organism evidence="9 10">
    <name type="scientific">Tothia fuscella</name>
    <dbReference type="NCBI Taxonomy" id="1048955"/>
    <lineage>
        <taxon>Eukaryota</taxon>
        <taxon>Fungi</taxon>
        <taxon>Dikarya</taxon>
        <taxon>Ascomycota</taxon>
        <taxon>Pezizomycotina</taxon>
        <taxon>Dothideomycetes</taxon>
        <taxon>Pleosporomycetidae</taxon>
        <taxon>Venturiales</taxon>
        <taxon>Cylindrosympodiaceae</taxon>
        <taxon>Tothia</taxon>
    </lineage>
</organism>
<keyword evidence="4 8" id="KW-1133">Transmembrane helix</keyword>
<comment type="caution">
    <text evidence="9">The sequence shown here is derived from an EMBL/GenBank/DDBJ whole genome shotgun (WGS) entry which is preliminary data.</text>
</comment>
<keyword evidence="3 8" id="KW-0812">Transmembrane</keyword>
<dbReference type="GO" id="GO:0006829">
    <property type="term" value="P:zinc ion transport"/>
    <property type="evidence" value="ECO:0007669"/>
    <property type="project" value="InterPro"/>
</dbReference>